<evidence type="ECO:0000313" key="4">
    <source>
        <dbReference type="Proteomes" id="UP001189429"/>
    </source>
</evidence>
<dbReference type="Pfam" id="PF03372">
    <property type="entry name" value="Exo_endo_phos"/>
    <property type="match status" value="1"/>
</dbReference>
<dbReference type="Proteomes" id="UP001189429">
    <property type="component" value="Unassembled WGS sequence"/>
</dbReference>
<keyword evidence="1" id="KW-0175">Coiled coil</keyword>
<sequence>QQQVACSPAPLLYVKQAAPTTSRHVGIRSDPLSGSRLASVPSQQKTWESQAAVPPRPVDLADVIKLPVIVDGKTVTPRAAAAPTTVLQSAAIADIETAATIGETTAGLTTRIGSQTERIAGRIGKTESTVQVDAHLGDLDLRQHARTRLPNETLGKQPRVPCDMLELVGDLLDLMSRNTSHFHRELHNKCYATWRSCLHFLTVNYLQRARLLVDFLPHELKMTLLLMVIWLVSNKGWRHWGIHELQARADKVEADQAKMRQQISAMEQTLAMAEAAIPCDVQKLATWDRTPDPTVFSIGAPRAIAPAAVKAALAEWIQASGVPVDQLVLHGDVPQRRFHLQVQGGAAAHGRALALSRALKTSAGFRTFSGFDTGGVNTPIYVSGDKSPKQVRLELQTKRLQRIIQDAYHDHHIGAQRSKGIVTIDAVPLVIVEVKGPDEPSKLRWDMPILARFKVDKQPLVAAFGQAFASVDTSTWRRKAKMNKLVSFMRKKAVILLQECRGTLPKLQAALATYPYPYKIFYNHLSQKAGGTAFLVPLADRDQEDPQVHFDHQILAAGRVALLTIYNSADNFTMKIMNVHNFELDIVAQSKIAHTWKEMVQWNIESPVTRAFVAAGDFNVKSGPTRSYTDPVSRTFSPGTLPAETARGTQPLQAFWERLFAMVTEISTDCPTHYCRDTSTAATLDRFFIATPANYLLDVEVIAEVDIDAAAISDSRLSDHTPITLHLRDRTRQSEQTGIPEHVFRDPRYGEILGQLLDAAQLHRFPAVYQWRCMKDFMSEAARQVRNELQRMPISAKDPRAKGGRLITLRAISRCVWRNDVGTAYKLMATTADGARFLAVSNGCVELGERQEFGALMRAINFDYQQREA</sequence>
<dbReference type="InterPro" id="IPR005135">
    <property type="entry name" value="Endo/exonuclease/phosphatase"/>
</dbReference>
<proteinExistence type="predicted"/>
<dbReference type="Gene3D" id="3.60.10.10">
    <property type="entry name" value="Endonuclease/exonuclease/phosphatase"/>
    <property type="match status" value="1"/>
</dbReference>
<dbReference type="InterPro" id="IPR036691">
    <property type="entry name" value="Endo/exonu/phosph_ase_sf"/>
</dbReference>
<evidence type="ECO:0000259" key="2">
    <source>
        <dbReference type="Pfam" id="PF03372"/>
    </source>
</evidence>
<dbReference type="EMBL" id="CAUYUJ010004154">
    <property type="protein sequence ID" value="CAK0808364.1"/>
    <property type="molecule type" value="Genomic_DNA"/>
</dbReference>
<feature type="non-terminal residue" evidence="3">
    <location>
        <position position="869"/>
    </location>
</feature>
<accession>A0ABN9QX75</accession>
<protein>
    <recommendedName>
        <fullName evidence="2">Endonuclease/exonuclease/phosphatase domain-containing protein</fullName>
    </recommendedName>
</protein>
<feature type="non-terminal residue" evidence="3">
    <location>
        <position position="1"/>
    </location>
</feature>
<keyword evidence="4" id="KW-1185">Reference proteome</keyword>
<gene>
    <name evidence="3" type="ORF">PCOR1329_LOCUS13991</name>
</gene>
<feature type="domain" description="Endonuclease/exonuclease/phosphatase" evidence="2">
    <location>
        <begin position="475"/>
        <end position="720"/>
    </location>
</feature>
<organism evidence="3 4">
    <name type="scientific">Prorocentrum cordatum</name>
    <dbReference type="NCBI Taxonomy" id="2364126"/>
    <lineage>
        <taxon>Eukaryota</taxon>
        <taxon>Sar</taxon>
        <taxon>Alveolata</taxon>
        <taxon>Dinophyceae</taxon>
        <taxon>Prorocentrales</taxon>
        <taxon>Prorocentraceae</taxon>
        <taxon>Prorocentrum</taxon>
    </lineage>
</organism>
<evidence type="ECO:0000313" key="3">
    <source>
        <dbReference type="EMBL" id="CAK0808364.1"/>
    </source>
</evidence>
<comment type="caution">
    <text evidence="3">The sequence shown here is derived from an EMBL/GenBank/DDBJ whole genome shotgun (WGS) entry which is preliminary data.</text>
</comment>
<feature type="coiled-coil region" evidence="1">
    <location>
        <begin position="242"/>
        <end position="276"/>
    </location>
</feature>
<dbReference type="SUPFAM" id="SSF56219">
    <property type="entry name" value="DNase I-like"/>
    <property type="match status" value="1"/>
</dbReference>
<evidence type="ECO:0000256" key="1">
    <source>
        <dbReference type="SAM" id="Coils"/>
    </source>
</evidence>
<reference evidence="3" key="1">
    <citation type="submission" date="2023-10" db="EMBL/GenBank/DDBJ databases">
        <authorList>
            <person name="Chen Y."/>
            <person name="Shah S."/>
            <person name="Dougan E. K."/>
            <person name="Thang M."/>
            <person name="Chan C."/>
        </authorList>
    </citation>
    <scope>NUCLEOTIDE SEQUENCE [LARGE SCALE GENOMIC DNA]</scope>
</reference>
<name>A0ABN9QX75_9DINO</name>